<sequence>MDSFFFDTPLAIMMVAITPMLLLMWIGLMAAFGEMIWTDCYRLSRPHDIVKAAIIDQKWINARISVGKTTMVTLKPVYRLRYEYGQRTYEVEHLVLNQEHVELNPQTETFLLYVPKANPADATPESPNAASPFAAIMLMIMGYMIWEAAPTLLTGL</sequence>
<evidence type="ECO:0008006" key="4">
    <source>
        <dbReference type="Google" id="ProtNLM"/>
    </source>
</evidence>
<protein>
    <recommendedName>
        <fullName evidence="4">DUF3592 domain-containing protein</fullName>
    </recommendedName>
</protein>
<comment type="caution">
    <text evidence="2">The sequence shown here is derived from an EMBL/GenBank/DDBJ whole genome shotgun (WGS) entry which is preliminary data.</text>
</comment>
<name>A0ABN0S8Z8_9GAMM</name>
<keyword evidence="1" id="KW-0812">Transmembrane</keyword>
<dbReference type="EMBL" id="JFJN01000062">
    <property type="protein sequence ID" value="EZH78587.1"/>
    <property type="molecule type" value="Genomic_DNA"/>
</dbReference>
<keyword evidence="1" id="KW-0472">Membrane</keyword>
<keyword evidence="1" id="KW-1133">Transmembrane helix</keyword>
<gene>
    <name evidence="2" type="ORF">AU05_18860</name>
</gene>
<keyword evidence="3" id="KW-1185">Reference proteome</keyword>
<accession>A0ABN0S8Z8</accession>
<dbReference type="RefSeq" id="WP_037003032.1">
    <property type="nucleotide sequence ID" value="NZ_JFJN01000062.1"/>
</dbReference>
<evidence type="ECO:0000313" key="2">
    <source>
        <dbReference type="EMBL" id="EZH78587.1"/>
    </source>
</evidence>
<evidence type="ECO:0000313" key="3">
    <source>
        <dbReference type="Proteomes" id="UP000023842"/>
    </source>
</evidence>
<feature type="transmembrane region" description="Helical" evidence="1">
    <location>
        <begin position="12"/>
        <end position="37"/>
    </location>
</feature>
<proteinExistence type="predicted"/>
<evidence type="ECO:0000256" key="1">
    <source>
        <dbReference type="SAM" id="Phobius"/>
    </source>
</evidence>
<organism evidence="2 3">
    <name type="scientific">Ectopseudomonas composti</name>
    <dbReference type="NCBI Taxonomy" id="658457"/>
    <lineage>
        <taxon>Bacteria</taxon>
        <taxon>Pseudomonadati</taxon>
        <taxon>Pseudomonadota</taxon>
        <taxon>Gammaproteobacteria</taxon>
        <taxon>Pseudomonadales</taxon>
        <taxon>Pseudomonadaceae</taxon>
        <taxon>Ectopseudomonas</taxon>
    </lineage>
</organism>
<reference evidence="3" key="1">
    <citation type="journal article" date="2014" name="Genome Announc.">
        <title>Draft Genome Sequence of the algae degrading bacterium Pseudomonas mendocina AD6.</title>
        <authorList>
            <person name="Barney B.M."/>
            <person name="Lenneman E.M."/>
        </authorList>
    </citation>
    <scope>NUCLEOTIDE SEQUENCE [LARGE SCALE GENOMIC DNA]</scope>
    <source>
        <strain evidence="3">AD6</strain>
    </source>
</reference>
<dbReference type="Proteomes" id="UP000023842">
    <property type="component" value="Unassembled WGS sequence"/>
</dbReference>